<proteinExistence type="predicted"/>
<protein>
    <submittedName>
        <fullName evidence="2">Uncharacterized protein</fullName>
    </submittedName>
</protein>
<feature type="compositionally biased region" description="Low complexity" evidence="1">
    <location>
        <begin position="329"/>
        <end position="342"/>
    </location>
</feature>
<feature type="region of interest" description="Disordered" evidence="1">
    <location>
        <begin position="657"/>
        <end position="737"/>
    </location>
</feature>
<feature type="compositionally biased region" description="Gly residues" evidence="1">
    <location>
        <begin position="508"/>
        <end position="525"/>
    </location>
</feature>
<feature type="region of interest" description="Disordered" evidence="1">
    <location>
        <begin position="506"/>
        <end position="525"/>
    </location>
</feature>
<accession>A0A8H5HRE5</accession>
<organism evidence="2 3">
    <name type="scientific">Tricholomella constricta</name>
    <dbReference type="NCBI Taxonomy" id="117010"/>
    <lineage>
        <taxon>Eukaryota</taxon>
        <taxon>Fungi</taxon>
        <taxon>Dikarya</taxon>
        <taxon>Basidiomycota</taxon>
        <taxon>Agaricomycotina</taxon>
        <taxon>Agaricomycetes</taxon>
        <taxon>Agaricomycetidae</taxon>
        <taxon>Agaricales</taxon>
        <taxon>Tricholomatineae</taxon>
        <taxon>Lyophyllaceae</taxon>
        <taxon>Tricholomella</taxon>
    </lineage>
</organism>
<feature type="region of interest" description="Disordered" evidence="1">
    <location>
        <begin position="82"/>
        <end position="119"/>
    </location>
</feature>
<feature type="compositionally biased region" description="Pro residues" evidence="1">
    <location>
        <begin position="407"/>
        <end position="425"/>
    </location>
</feature>
<evidence type="ECO:0000256" key="1">
    <source>
        <dbReference type="SAM" id="MobiDB-lite"/>
    </source>
</evidence>
<feature type="compositionally biased region" description="Low complexity" evidence="1">
    <location>
        <begin position="612"/>
        <end position="624"/>
    </location>
</feature>
<feature type="compositionally biased region" description="Low complexity" evidence="1">
    <location>
        <begin position="259"/>
        <end position="275"/>
    </location>
</feature>
<feature type="region of interest" description="Disordered" evidence="1">
    <location>
        <begin position="570"/>
        <end position="636"/>
    </location>
</feature>
<name>A0A8H5HRE5_9AGAR</name>
<feature type="compositionally biased region" description="Basic and acidic residues" evidence="1">
    <location>
        <begin position="570"/>
        <end position="593"/>
    </location>
</feature>
<evidence type="ECO:0000313" key="2">
    <source>
        <dbReference type="EMBL" id="KAF5388075.1"/>
    </source>
</evidence>
<feature type="compositionally biased region" description="Polar residues" evidence="1">
    <location>
        <begin position="176"/>
        <end position="196"/>
    </location>
</feature>
<feature type="compositionally biased region" description="Basic residues" evidence="1">
    <location>
        <begin position="135"/>
        <end position="144"/>
    </location>
</feature>
<feature type="compositionally biased region" description="Low complexity" evidence="1">
    <location>
        <begin position="379"/>
        <end position="390"/>
    </location>
</feature>
<feature type="region of interest" description="Disordered" evidence="1">
    <location>
        <begin position="135"/>
        <end position="469"/>
    </location>
</feature>
<reference evidence="2 3" key="1">
    <citation type="journal article" date="2020" name="ISME J.">
        <title>Uncovering the hidden diversity of litter-decomposition mechanisms in mushroom-forming fungi.</title>
        <authorList>
            <person name="Floudas D."/>
            <person name="Bentzer J."/>
            <person name="Ahren D."/>
            <person name="Johansson T."/>
            <person name="Persson P."/>
            <person name="Tunlid A."/>
        </authorList>
    </citation>
    <scope>NUCLEOTIDE SEQUENCE [LARGE SCALE GENOMIC DNA]</scope>
    <source>
        <strain evidence="2 3">CBS 661.87</strain>
    </source>
</reference>
<dbReference type="AlphaFoldDB" id="A0A8H5HRE5"/>
<feature type="compositionally biased region" description="Gly residues" evidence="1">
    <location>
        <begin position="455"/>
        <end position="467"/>
    </location>
</feature>
<feature type="compositionally biased region" description="Basic residues" evidence="1">
    <location>
        <begin position="85"/>
        <end position="94"/>
    </location>
</feature>
<evidence type="ECO:0000313" key="3">
    <source>
        <dbReference type="Proteomes" id="UP000565441"/>
    </source>
</evidence>
<feature type="region of interest" description="Disordered" evidence="1">
    <location>
        <begin position="770"/>
        <end position="791"/>
    </location>
</feature>
<gene>
    <name evidence="2" type="ORF">D9615_000585</name>
</gene>
<sequence length="877" mass="93237">MHSPDVCANAPSTSTAAHACSKSVSSICSAAQLASESLSVQTCSSAATSSAASNAQSLSKKRARNSLSVLGSIPKDISALIRSHSSSRRQHSQPHQHTDTHASAGEMHHDDRSRKSKSENRASIFIYRFITRSLTRSRSRSRSRNGRDTPPPIDPDEPIPDLPPPHNINGRIQVDTMGQSTPSKPTSRIPSRPLSSTTTATNTTITPATPRARKRPPSGIPIPEAAKFSESPGSPMRPTTPKASAARKKMHTLFGIPLSSPKKSSFSSSRQSSRRPSMDVPPPPLLEHEDDFEDNDPTPKALKSYAPHPYARPESPSPDPRPKLTQNPSTSSTTTSSASGSSRLQRFFTGHKTPPPPSTDAVSGPMRRPSGSSHHRRNSASNSVRNNSPTIPSPDTPPSKSNVPGTMAPPPNPPPRIVHIPPTPLRPERPGTAPPMKASSSLGHSSRKGSVDSGRGVGRGDGLGGMNGHARMKMTQTHGSTHRSTKHGSFDFERPGWSAAAGAIQRTGSGGTTTSGAGTSFGGWGRGQDGLVSGIRDSAMGPGMAGVGTLQRDVSLKRGKEREEMMIRAREEERRRRRAEAQGAKEKIGERDLGTLPENSPLPRALSPQEIRAATSTSTARSSSWGKKRGDLFGSGGKTKITSLGLSHGPFAFEPAVPSPTRSTGSMGTGTGLDAPLSVSWAGEKGRDNPRVKGELERERERMKGREKERRSQSYHRGDRAPVPVPSASIGHRSGAKGRSLDLGLGLSWAPTTVREDALLLTSGYFGRSASGSSSLGGRSVGGRSVSGSTNGHATIEEERSILGNQVAGVFKNALDDAGYSAFRQYVHRFDAHDIPFEGPAGIVARVERLLMTAPDLSEEGKQQLLDSFVRVVLQHA</sequence>
<comment type="caution">
    <text evidence="2">The sequence shown here is derived from an EMBL/GenBank/DDBJ whole genome shotgun (WGS) entry which is preliminary data.</text>
</comment>
<keyword evidence="3" id="KW-1185">Reference proteome</keyword>
<feature type="compositionally biased region" description="Low complexity" evidence="1">
    <location>
        <begin position="197"/>
        <end position="210"/>
    </location>
</feature>
<dbReference type="OrthoDB" id="3260940at2759"/>
<dbReference type="EMBL" id="JAACJP010000001">
    <property type="protein sequence ID" value="KAF5388075.1"/>
    <property type="molecule type" value="Genomic_DNA"/>
</dbReference>
<feature type="compositionally biased region" description="Basic and acidic residues" evidence="1">
    <location>
        <begin position="684"/>
        <end position="720"/>
    </location>
</feature>
<dbReference type="Proteomes" id="UP000565441">
    <property type="component" value="Unassembled WGS sequence"/>
</dbReference>
<feature type="compositionally biased region" description="Low complexity" evidence="1">
    <location>
        <begin position="770"/>
        <end position="789"/>
    </location>
</feature>
<feature type="compositionally biased region" description="Basic and acidic residues" evidence="1">
    <location>
        <begin position="96"/>
        <end position="119"/>
    </location>
</feature>